<dbReference type="SMART" id="SM00360">
    <property type="entry name" value="RRM"/>
    <property type="match status" value="3"/>
</dbReference>
<dbReference type="GO" id="GO:0008460">
    <property type="term" value="F:dTDP-glucose 4,6-dehydratase activity"/>
    <property type="evidence" value="ECO:0007669"/>
    <property type="project" value="InterPro"/>
</dbReference>
<evidence type="ECO:0000256" key="4">
    <source>
        <dbReference type="PROSITE-ProRule" id="PRU00176"/>
    </source>
</evidence>
<evidence type="ECO:0000313" key="6">
    <source>
        <dbReference type="EMBL" id="EKG22293.1"/>
    </source>
</evidence>
<dbReference type="eggNOG" id="KOG0747">
    <property type="taxonomic scope" value="Eukaryota"/>
</dbReference>
<evidence type="ECO:0000256" key="1">
    <source>
        <dbReference type="ARBA" id="ARBA00001911"/>
    </source>
</evidence>
<dbReference type="SUPFAM" id="SSF51735">
    <property type="entry name" value="NAD(P)-binding Rossmann-fold domains"/>
    <property type="match status" value="1"/>
</dbReference>
<feature type="domain" description="RRM" evidence="5">
    <location>
        <begin position="22"/>
        <end position="113"/>
    </location>
</feature>
<dbReference type="Gene3D" id="3.40.50.720">
    <property type="entry name" value="NAD(P)-binding Rossmann-like Domain"/>
    <property type="match status" value="1"/>
</dbReference>
<dbReference type="SMART" id="SM00361">
    <property type="entry name" value="RRM_1"/>
    <property type="match status" value="1"/>
</dbReference>
<dbReference type="VEuPathDB" id="FungiDB:MPH_00360"/>
<reference evidence="6 7" key="1">
    <citation type="journal article" date="2012" name="BMC Genomics">
        <title>Tools to kill: Genome of one of the most destructive plant pathogenic fungi Macrophomina phaseolina.</title>
        <authorList>
            <person name="Islam M.S."/>
            <person name="Haque M.S."/>
            <person name="Islam M.M."/>
            <person name="Emdad E.M."/>
            <person name="Halim A."/>
            <person name="Hossen Q.M.M."/>
            <person name="Hossain M.Z."/>
            <person name="Ahmed B."/>
            <person name="Rahim S."/>
            <person name="Rahman M.S."/>
            <person name="Alam M.M."/>
            <person name="Hou S."/>
            <person name="Wan X."/>
            <person name="Saito J.A."/>
            <person name="Alam M."/>
        </authorList>
    </citation>
    <scope>NUCLEOTIDE SEQUENCE [LARGE SCALE GENOMIC DNA]</scope>
    <source>
        <strain evidence="6 7">MS6</strain>
    </source>
</reference>
<dbReference type="STRING" id="1126212.K2S5S5"/>
<dbReference type="InterPro" id="IPR005888">
    <property type="entry name" value="dTDP_Gluc_deHydtase"/>
</dbReference>
<dbReference type="InterPro" id="IPR003954">
    <property type="entry name" value="RRM_euk-type"/>
</dbReference>
<sequence>MNQPAGSANASALKPSNSRQAKRLFVYNFPAASTDDSIQDFFNLQLNHLNVISSSDPCISVQISKDRTFALCEFKTPEDTTMALALDGQSMEAEDASNGASNGGHSGIKISRPKDYIVPAQSDDADYQEGVVSNKVKDGPHKICVAQIPVYLTEEQVMDLLSAFGGLKAFTLVKDTGTDQSKGIAFCEYVDPDTTDPAVEGLDGMEIAQDHLKVKKACVGIQQASGLEMGVNAMSMLAGTSSGDVEQGRVLMLLNMVTPEELMDPQEYEEIQEDVHEECSKYGKVEELKIPRPQPPKENKGVGKIFVKYDTPESAQKALRALAGRKFADRTVVVTFFGEEYFDVDACVKWSAFMKIGIPRVPELYGHDITKEPSAGPLAPSTRTIYIMSSTASSPLQELSPISSRSRRRSSTVLNPRFYDNTIWQQAPVLVGTTKFEALPDARNIMVTGGAGFIACWFVRHLTLTYPDNYRIFSFDKLDYCASLNNTRILDTAPNFTFVQGDITSPADVRRCLRTHDIDTIVHFAAQSHVDLSFGNSYQFTNTNVYGTHVLLESAKAHGVKKFIHISTDEVYGEVEDNGDDLGETSLLAPTNPYSASKAAAEMMVNAYWKSFKLPVIIVRANNVYGPHQFPEKIIPKFTMLLHRGRKLLLHGDGTPTRRYLYAGDITDALDTIFHKGAVGQIYNIASKDEVSNKDLCRRLLRLYGLPANTPEEFKRWVEHTEDRPFNDHRYATDGTKLARLGWRQQTSFEEGLRITVDWYRRFGEVWWGDISRILTPFPVVEGNEIFTQEEHDALDEGTQTEEDEEYVWNDRALYHLQASGGTV</sequence>
<dbReference type="InterPro" id="IPR035979">
    <property type="entry name" value="RBD_domain_sf"/>
</dbReference>
<dbReference type="Pfam" id="PF16363">
    <property type="entry name" value="GDP_Man_Dehyd"/>
    <property type="match status" value="1"/>
</dbReference>
<dbReference type="FunFam" id="3.40.50.720:FF:000304">
    <property type="entry name" value="UDP-glucose 4,6-dehydratase"/>
    <property type="match status" value="1"/>
</dbReference>
<comment type="cofactor">
    <cofactor evidence="1">
        <name>NAD(+)</name>
        <dbReference type="ChEBI" id="CHEBI:57540"/>
    </cofactor>
</comment>
<dbReference type="Gene3D" id="3.30.70.330">
    <property type="match status" value="3"/>
</dbReference>
<evidence type="ECO:0000259" key="5">
    <source>
        <dbReference type="PROSITE" id="PS50102"/>
    </source>
</evidence>
<comment type="caution">
    <text evidence="6">The sequence shown here is derived from an EMBL/GenBank/DDBJ whole genome shotgun (WGS) entry which is preliminary data.</text>
</comment>
<feature type="domain" description="RRM" evidence="5">
    <location>
        <begin position="141"/>
        <end position="219"/>
    </location>
</feature>
<dbReference type="InterPro" id="IPR016040">
    <property type="entry name" value="NAD(P)-bd_dom"/>
</dbReference>
<dbReference type="FunFam" id="3.30.70.330:FF:000097">
    <property type="entry name" value="U2 snRNP auxiliary factor large subunit"/>
    <property type="match status" value="1"/>
</dbReference>
<evidence type="ECO:0000313" key="7">
    <source>
        <dbReference type="Proteomes" id="UP000007129"/>
    </source>
</evidence>
<dbReference type="InterPro" id="IPR000504">
    <property type="entry name" value="RRM_dom"/>
</dbReference>
<organism evidence="6 7">
    <name type="scientific">Macrophomina phaseolina (strain MS6)</name>
    <name type="common">Charcoal rot fungus</name>
    <dbReference type="NCBI Taxonomy" id="1126212"/>
    <lineage>
        <taxon>Eukaryota</taxon>
        <taxon>Fungi</taxon>
        <taxon>Dikarya</taxon>
        <taxon>Ascomycota</taxon>
        <taxon>Pezizomycotina</taxon>
        <taxon>Dothideomycetes</taxon>
        <taxon>Dothideomycetes incertae sedis</taxon>
        <taxon>Botryosphaeriales</taxon>
        <taxon>Botryosphaeriaceae</taxon>
        <taxon>Macrophomina</taxon>
    </lineage>
</organism>
<protein>
    <recommendedName>
        <fullName evidence="5">RRM domain-containing protein</fullName>
    </recommendedName>
</protein>
<gene>
    <name evidence="6" type="ORF">MPH_00360</name>
</gene>
<keyword evidence="4" id="KW-0694">RNA-binding</keyword>
<keyword evidence="3" id="KW-0456">Lyase</keyword>
<dbReference type="OrthoDB" id="331544at2759"/>
<dbReference type="GO" id="GO:0003723">
    <property type="term" value="F:RNA binding"/>
    <property type="evidence" value="ECO:0007669"/>
    <property type="project" value="UniProtKB-UniRule"/>
</dbReference>
<feature type="domain" description="RRM" evidence="5">
    <location>
        <begin position="249"/>
        <end position="339"/>
    </location>
</feature>
<dbReference type="HOGENOM" id="CLU_343563_0_0_1"/>
<name>K2S5S5_MACPH</name>
<dbReference type="AlphaFoldDB" id="K2S5S5"/>
<evidence type="ECO:0000256" key="2">
    <source>
        <dbReference type="ARBA" id="ARBA00023027"/>
    </source>
</evidence>
<dbReference type="CDD" id="cd05246">
    <property type="entry name" value="dTDP_GD_SDR_e"/>
    <property type="match status" value="1"/>
</dbReference>
<dbReference type="InParanoid" id="K2S5S5"/>
<dbReference type="Gene3D" id="3.90.25.10">
    <property type="entry name" value="UDP-galactose 4-epimerase, domain 1"/>
    <property type="match status" value="1"/>
</dbReference>
<dbReference type="EMBL" id="AHHD01000025">
    <property type="protein sequence ID" value="EKG22293.1"/>
    <property type="molecule type" value="Genomic_DNA"/>
</dbReference>
<dbReference type="eggNOG" id="KOG0120">
    <property type="taxonomic scope" value="Eukaryota"/>
</dbReference>
<dbReference type="GO" id="GO:0009225">
    <property type="term" value="P:nucleotide-sugar metabolic process"/>
    <property type="evidence" value="ECO:0007669"/>
    <property type="project" value="InterPro"/>
</dbReference>
<accession>K2S5S5</accession>
<dbReference type="InterPro" id="IPR012677">
    <property type="entry name" value="Nucleotide-bd_a/b_plait_sf"/>
</dbReference>
<evidence type="ECO:0000256" key="3">
    <source>
        <dbReference type="ARBA" id="ARBA00023239"/>
    </source>
</evidence>
<dbReference type="PROSITE" id="PS50102">
    <property type="entry name" value="RRM"/>
    <property type="match status" value="3"/>
</dbReference>
<dbReference type="SUPFAM" id="SSF54928">
    <property type="entry name" value="RNA-binding domain, RBD"/>
    <property type="match status" value="2"/>
</dbReference>
<dbReference type="PANTHER" id="PTHR43000">
    <property type="entry name" value="DTDP-D-GLUCOSE 4,6-DEHYDRATASE-RELATED"/>
    <property type="match status" value="1"/>
</dbReference>
<dbReference type="Proteomes" id="UP000007129">
    <property type="component" value="Unassembled WGS sequence"/>
</dbReference>
<dbReference type="Pfam" id="PF00076">
    <property type="entry name" value="RRM_1"/>
    <property type="match status" value="2"/>
</dbReference>
<keyword evidence="2" id="KW-0520">NAD</keyword>
<proteinExistence type="predicted"/>
<dbReference type="CDD" id="cd12232">
    <property type="entry name" value="RRM3_U2AF65"/>
    <property type="match status" value="1"/>
</dbReference>
<dbReference type="CDD" id="cd12231">
    <property type="entry name" value="RRM2_U2AF65"/>
    <property type="match status" value="1"/>
</dbReference>
<dbReference type="InterPro" id="IPR036291">
    <property type="entry name" value="NAD(P)-bd_dom_sf"/>
</dbReference>